<dbReference type="Proteomes" id="UP000242864">
    <property type="component" value="Chromosome"/>
</dbReference>
<name>A0AAC9WKE7_9STAP</name>
<feature type="domain" description="HTH arsR-type" evidence="5">
    <location>
        <begin position="26"/>
        <end position="121"/>
    </location>
</feature>
<gene>
    <name evidence="6" type="ORF">B5P37_10625</name>
</gene>
<dbReference type="PRINTS" id="PR00778">
    <property type="entry name" value="HTHARSR"/>
</dbReference>
<keyword evidence="1" id="KW-0805">Transcription regulation</keyword>
<evidence type="ECO:0000256" key="4">
    <source>
        <dbReference type="ARBA" id="ARBA00043263"/>
    </source>
</evidence>
<dbReference type="GO" id="GO:0046686">
    <property type="term" value="P:response to cadmium ion"/>
    <property type="evidence" value="ECO:0007669"/>
    <property type="project" value="UniProtKB-KW"/>
</dbReference>
<dbReference type="GO" id="GO:0003700">
    <property type="term" value="F:DNA-binding transcription factor activity"/>
    <property type="evidence" value="ECO:0007669"/>
    <property type="project" value="InterPro"/>
</dbReference>
<dbReference type="SMART" id="SM00418">
    <property type="entry name" value="HTH_ARSR"/>
    <property type="match status" value="1"/>
</dbReference>
<dbReference type="PANTHER" id="PTHR43132:SF6">
    <property type="entry name" value="HTH-TYPE TRANSCRIPTIONAL REPRESSOR CZRA"/>
    <property type="match status" value="1"/>
</dbReference>
<dbReference type="InterPro" id="IPR036390">
    <property type="entry name" value="WH_DNA-bd_sf"/>
</dbReference>
<dbReference type="KEGG" id="slz:B5P37_10625"/>
<evidence type="ECO:0000256" key="2">
    <source>
        <dbReference type="ARBA" id="ARBA00023125"/>
    </source>
</evidence>
<evidence type="ECO:0000256" key="1">
    <source>
        <dbReference type="ARBA" id="ARBA00023015"/>
    </source>
</evidence>
<evidence type="ECO:0000259" key="5">
    <source>
        <dbReference type="PROSITE" id="PS50987"/>
    </source>
</evidence>
<keyword evidence="4" id="KW-0105">Cadmium resistance</keyword>
<dbReference type="InterPro" id="IPR036388">
    <property type="entry name" value="WH-like_DNA-bd_sf"/>
</dbReference>
<dbReference type="NCBIfam" id="NF033788">
    <property type="entry name" value="HTH_metalloreg"/>
    <property type="match status" value="1"/>
</dbReference>
<evidence type="ECO:0000313" key="7">
    <source>
        <dbReference type="Proteomes" id="UP000242864"/>
    </source>
</evidence>
<reference evidence="6 7" key="1">
    <citation type="submission" date="2017-04" db="EMBL/GenBank/DDBJ databases">
        <authorList>
            <person name="Veseli I.A."/>
            <person name="Tang C."/>
            <person name="Pombert J.-F."/>
        </authorList>
    </citation>
    <scope>NUCLEOTIDE SEQUENCE [LARGE SCALE GENOMIC DNA]</scope>
    <source>
        <strain evidence="6 7">ATCC 700373</strain>
    </source>
</reference>
<dbReference type="Gene3D" id="1.10.10.10">
    <property type="entry name" value="Winged helix-like DNA-binding domain superfamily/Winged helix DNA-binding domain"/>
    <property type="match status" value="1"/>
</dbReference>
<dbReference type="RefSeq" id="WP_085238186.1">
    <property type="nucleotide sequence ID" value="NZ_CP020773.1"/>
</dbReference>
<dbReference type="InterPro" id="IPR018334">
    <property type="entry name" value="ArsR_HTH"/>
</dbReference>
<dbReference type="Pfam" id="PF01022">
    <property type="entry name" value="HTH_5"/>
    <property type="match status" value="1"/>
</dbReference>
<keyword evidence="2" id="KW-0238">DNA-binding</keyword>
<dbReference type="AlphaFoldDB" id="A0AAC9WKE7"/>
<dbReference type="PANTHER" id="PTHR43132">
    <property type="entry name" value="ARSENICAL RESISTANCE OPERON REPRESSOR ARSR-RELATED"/>
    <property type="match status" value="1"/>
</dbReference>
<dbReference type="GO" id="GO:0003677">
    <property type="term" value="F:DNA binding"/>
    <property type="evidence" value="ECO:0007669"/>
    <property type="project" value="UniProtKB-KW"/>
</dbReference>
<accession>A0AAC9WKE7</accession>
<dbReference type="InterPro" id="IPR011991">
    <property type="entry name" value="ArsR-like_HTH"/>
</dbReference>
<protein>
    <submittedName>
        <fullName evidence="6">Transcriptional regulator</fullName>
    </submittedName>
</protein>
<dbReference type="PROSITE" id="PS50987">
    <property type="entry name" value="HTH_ARSR_2"/>
    <property type="match status" value="1"/>
</dbReference>
<proteinExistence type="predicted"/>
<dbReference type="PROSITE" id="PS00846">
    <property type="entry name" value="HTH_ARSR_1"/>
    <property type="match status" value="1"/>
</dbReference>
<dbReference type="SUPFAM" id="SSF46785">
    <property type="entry name" value="Winged helix' DNA-binding domain"/>
    <property type="match status" value="1"/>
</dbReference>
<dbReference type="CDD" id="cd00090">
    <property type="entry name" value="HTH_ARSR"/>
    <property type="match status" value="1"/>
</dbReference>
<dbReference type="InterPro" id="IPR001845">
    <property type="entry name" value="HTH_ArsR_DNA-bd_dom"/>
</dbReference>
<keyword evidence="3" id="KW-0804">Transcription</keyword>
<evidence type="ECO:0000313" key="6">
    <source>
        <dbReference type="EMBL" id="ARJ51736.1"/>
    </source>
</evidence>
<sequence>MVNQKIPTCETYRIDVDAVHQAKKEISDSNIERVSQMFKSIADVNRSKIVFALCQHEELCVCDIADILGVTVANASHHLRSLYKNGIVVYRKSGKRALYRLYDEHIRQLMMISIEHKKEVDEDESKSDNL</sequence>
<dbReference type="InterPro" id="IPR051011">
    <property type="entry name" value="Metal_resp_trans_reg"/>
</dbReference>
<keyword evidence="7" id="KW-1185">Reference proteome</keyword>
<organism evidence="6 7">
    <name type="scientific">Staphylococcus lutrae</name>
    <dbReference type="NCBI Taxonomy" id="155085"/>
    <lineage>
        <taxon>Bacteria</taxon>
        <taxon>Bacillati</taxon>
        <taxon>Bacillota</taxon>
        <taxon>Bacilli</taxon>
        <taxon>Bacillales</taxon>
        <taxon>Staphylococcaceae</taxon>
        <taxon>Staphylococcus</taxon>
    </lineage>
</organism>
<evidence type="ECO:0000256" key="3">
    <source>
        <dbReference type="ARBA" id="ARBA00023163"/>
    </source>
</evidence>
<dbReference type="EMBL" id="CP020773">
    <property type="protein sequence ID" value="ARJ51736.1"/>
    <property type="molecule type" value="Genomic_DNA"/>
</dbReference>